<dbReference type="PANTHER" id="PTHR36309">
    <property type="entry name" value="RNA-BINDING (RRM/RBD/RNP MOTIFS) FAMILY PROTEIN"/>
    <property type="match status" value="1"/>
</dbReference>
<dbReference type="PANTHER" id="PTHR36309:SF1">
    <property type="entry name" value="RNA-BINDING (RRM_RBD_RNP MOTIFS) FAMILY PROTEIN"/>
    <property type="match status" value="1"/>
</dbReference>
<protein>
    <recommendedName>
        <fullName evidence="3">RRM domain-containing protein</fullName>
    </recommendedName>
</protein>
<feature type="compositionally biased region" description="Pro residues" evidence="1">
    <location>
        <begin position="156"/>
        <end position="165"/>
    </location>
</feature>
<accession>A0A6V7Q9I4</accession>
<dbReference type="EMBL" id="LR862134">
    <property type="protein sequence ID" value="CAD1839557.1"/>
    <property type="molecule type" value="Genomic_DNA"/>
</dbReference>
<proteinExistence type="predicted"/>
<evidence type="ECO:0008006" key="3">
    <source>
        <dbReference type="Google" id="ProtNLM"/>
    </source>
</evidence>
<organism evidence="2">
    <name type="scientific">Ananas comosus var. bracteatus</name>
    <name type="common">red pineapple</name>
    <dbReference type="NCBI Taxonomy" id="296719"/>
    <lineage>
        <taxon>Eukaryota</taxon>
        <taxon>Viridiplantae</taxon>
        <taxon>Streptophyta</taxon>
        <taxon>Embryophyta</taxon>
        <taxon>Tracheophyta</taxon>
        <taxon>Spermatophyta</taxon>
        <taxon>Magnoliopsida</taxon>
        <taxon>Liliopsida</taxon>
        <taxon>Poales</taxon>
        <taxon>Bromeliaceae</taxon>
        <taxon>Bromelioideae</taxon>
        <taxon>Ananas</taxon>
    </lineage>
</organism>
<dbReference type="InterPro" id="IPR053316">
    <property type="entry name" value="Epigenetic_reg_gene_expr"/>
</dbReference>
<evidence type="ECO:0000313" key="2">
    <source>
        <dbReference type="EMBL" id="CAD1839557.1"/>
    </source>
</evidence>
<feature type="compositionally biased region" description="Basic and acidic residues" evidence="1">
    <location>
        <begin position="74"/>
        <end position="84"/>
    </location>
</feature>
<feature type="region of interest" description="Disordered" evidence="1">
    <location>
        <begin position="141"/>
        <end position="170"/>
    </location>
</feature>
<feature type="region of interest" description="Disordered" evidence="1">
    <location>
        <begin position="1"/>
        <end position="97"/>
    </location>
</feature>
<evidence type="ECO:0000256" key="1">
    <source>
        <dbReference type="SAM" id="MobiDB-lite"/>
    </source>
</evidence>
<dbReference type="AlphaFoldDB" id="A0A6V7Q9I4"/>
<name>A0A6V7Q9I4_ANACO</name>
<reference evidence="2" key="1">
    <citation type="submission" date="2020-07" db="EMBL/GenBank/DDBJ databases">
        <authorList>
            <person name="Lin J."/>
        </authorList>
    </citation>
    <scope>NUCLEOTIDE SEQUENCE</scope>
</reference>
<sequence>MPDPAGSSPAGFDKAESDQIGAADIGGGANAPREYDFSNVVVGDPPPHPRTIHHATASSSHAPLGREQGVSCEEGFHTSHDVHDFGSYPLGTKNNGIGNRAEVQQEVAEDGYTTDHEGVGHESSNLAVNENIMAEQNTFASAASGAPHPPRLLASSPPPPPPPPRFLLTFSSSSTDAPLPLISSPAGFSLPIPFADEILIAGGDLRRRKGRSELLLLDLARLFASEERDWKKKMSSSSEQARKAYAEFEEKVKRTVLLENLSPHVTTSVIKTAVDQFGTAVNVEFIPNYTLPYNIPQAAWSRWRIQSTSIL</sequence>
<gene>
    <name evidence="2" type="ORF">CB5_LOCUS22768</name>
</gene>